<dbReference type="InterPro" id="IPR016054">
    <property type="entry name" value="LY6_UPA_recep-like"/>
</dbReference>
<feature type="chain" id="PRO_5010317223" evidence="3">
    <location>
        <begin position="26"/>
        <end position="240"/>
    </location>
</feature>
<proteinExistence type="predicted"/>
<dbReference type="GO" id="GO:0005615">
    <property type="term" value="C:extracellular space"/>
    <property type="evidence" value="ECO:0007669"/>
    <property type="project" value="TreeGrafter"/>
</dbReference>
<dbReference type="PANTHER" id="PTHR20914:SF2">
    <property type="entry name" value="LY6_PLAUR DOMAIN-CONTAINING PROTEIN 8"/>
    <property type="match status" value="1"/>
</dbReference>
<keyword evidence="3" id="KW-0732">Signal</keyword>
<feature type="domain" description="UPAR/Ly6" evidence="4">
    <location>
        <begin position="26"/>
        <end position="113"/>
    </location>
</feature>
<dbReference type="FunCoup" id="A0A1S3F469">
    <property type="interactions" value="135"/>
</dbReference>
<evidence type="ECO:0000256" key="2">
    <source>
        <dbReference type="ARBA" id="ARBA00022525"/>
    </source>
</evidence>
<evidence type="ECO:0000256" key="1">
    <source>
        <dbReference type="ARBA" id="ARBA00004613"/>
    </source>
</evidence>
<keyword evidence="2" id="KW-0964">Secreted</keyword>
<reference evidence="6" key="1">
    <citation type="submission" date="2025-08" db="UniProtKB">
        <authorList>
            <consortium name="RefSeq"/>
        </authorList>
    </citation>
    <scope>IDENTIFICATION</scope>
    <source>
        <tissue evidence="6">Kidney</tissue>
    </source>
</reference>
<dbReference type="CDD" id="cd23568">
    <property type="entry name" value="TFP_LU_ECD_LYPD8_rpt1"/>
    <property type="match status" value="1"/>
</dbReference>
<dbReference type="Proteomes" id="UP000081671">
    <property type="component" value="Unplaced"/>
</dbReference>
<evidence type="ECO:0000313" key="5">
    <source>
        <dbReference type="Proteomes" id="UP000081671"/>
    </source>
</evidence>
<evidence type="ECO:0000259" key="4">
    <source>
        <dbReference type="Pfam" id="PF00021"/>
    </source>
</evidence>
<dbReference type="CDD" id="cd23569">
    <property type="entry name" value="TFP_LU_ECD_LYPD8_rpt2"/>
    <property type="match status" value="1"/>
</dbReference>
<name>A0A1S3F469_DIPOR</name>
<dbReference type="PANTHER" id="PTHR20914">
    <property type="entry name" value="LY6/PLAUR DOMAIN-CONTAINING PROTEIN 8"/>
    <property type="match status" value="1"/>
</dbReference>
<gene>
    <name evidence="6" type="primary">Lypd8</name>
</gene>
<evidence type="ECO:0000313" key="6">
    <source>
        <dbReference type="RefSeq" id="XP_012871020.1"/>
    </source>
</evidence>
<dbReference type="AlphaFoldDB" id="A0A1S3F469"/>
<dbReference type="InParanoid" id="A0A1S3F469"/>
<dbReference type="RefSeq" id="XP_012871020.1">
    <property type="nucleotide sequence ID" value="XM_013015566.1"/>
</dbReference>
<organism evidence="5 6">
    <name type="scientific">Dipodomys ordii</name>
    <name type="common">Ord's kangaroo rat</name>
    <dbReference type="NCBI Taxonomy" id="10020"/>
    <lineage>
        <taxon>Eukaryota</taxon>
        <taxon>Metazoa</taxon>
        <taxon>Chordata</taxon>
        <taxon>Craniata</taxon>
        <taxon>Vertebrata</taxon>
        <taxon>Euteleostomi</taxon>
        <taxon>Mammalia</taxon>
        <taxon>Eutheria</taxon>
        <taxon>Euarchontoglires</taxon>
        <taxon>Glires</taxon>
        <taxon>Rodentia</taxon>
        <taxon>Castorimorpha</taxon>
        <taxon>Heteromyidae</taxon>
        <taxon>Dipodomyinae</taxon>
        <taxon>Dipodomys</taxon>
    </lineage>
</organism>
<dbReference type="GeneID" id="105985154"/>
<dbReference type="KEGG" id="dord:105985154"/>
<keyword evidence="5" id="KW-1185">Reference proteome</keyword>
<accession>A0A1S3F469</accession>
<feature type="domain" description="UPAR/Ly6" evidence="4">
    <location>
        <begin position="126"/>
        <end position="190"/>
    </location>
</feature>
<dbReference type="GO" id="GO:0050829">
    <property type="term" value="P:defense response to Gram-negative bacterium"/>
    <property type="evidence" value="ECO:0007669"/>
    <property type="project" value="TreeGrafter"/>
</dbReference>
<evidence type="ECO:0000256" key="3">
    <source>
        <dbReference type="SAM" id="SignalP"/>
    </source>
</evidence>
<comment type="subcellular location">
    <subcellularLocation>
        <location evidence="1">Secreted</location>
    </subcellularLocation>
</comment>
<dbReference type="InterPro" id="IPR050918">
    <property type="entry name" value="CNF-like_PLA2_Inhibitor"/>
</dbReference>
<dbReference type="Pfam" id="PF00021">
    <property type="entry name" value="UPAR_LY6"/>
    <property type="match status" value="2"/>
</dbReference>
<feature type="signal peptide" evidence="3">
    <location>
        <begin position="1"/>
        <end position="25"/>
    </location>
</feature>
<dbReference type="CTD" id="646627"/>
<sequence>MSAGTTSCALLAGLLAALAITAVEPLSCAQCDSTLVSCENVSATVCAADAQSCVAWLTSSLLGDTNMLKQNMSCSPSNCTGHGDTSVVFTVRVSGEEFFHFANQCCQGRSCNGTSAVPAAADQSSNTECPACFGYNTTSCTEKTQKCNKQERCVSLTADVTNGTQSRLLVKGCSDISSSTCGALSAGGNQTVGDVLLIQVNCTDAAASPTPKPSSSSQGGLRAWGGFWPPAGLLLALLLL</sequence>
<dbReference type="OrthoDB" id="9838086at2759"/>
<protein>
    <submittedName>
        <fullName evidence="6">Ly6/PLAUR domain-containing protein 8</fullName>
    </submittedName>
</protein>